<proteinExistence type="predicted"/>
<name>A0ACB9XA18_CHAAC</name>
<reference evidence="1" key="1">
    <citation type="submission" date="2022-05" db="EMBL/GenBank/DDBJ databases">
        <title>Chromosome-level genome of Chaenocephalus aceratus.</title>
        <authorList>
            <person name="Park H."/>
        </authorList>
    </citation>
    <scope>NUCLEOTIDE SEQUENCE</scope>
    <source>
        <strain evidence="1">KU_202001</strain>
    </source>
</reference>
<dbReference type="Proteomes" id="UP001057452">
    <property type="component" value="Chromosome 8"/>
</dbReference>
<evidence type="ECO:0000313" key="2">
    <source>
        <dbReference type="Proteomes" id="UP001057452"/>
    </source>
</evidence>
<organism evidence="1 2">
    <name type="scientific">Chaenocephalus aceratus</name>
    <name type="common">Blackfin icefish</name>
    <name type="synonym">Chaenichthys aceratus</name>
    <dbReference type="NCBI Taxonomy" id="36190"/>
    <lineage>
        <taxon>Eukaryota</taxon>
        <taxon>Metazoa</taxon>
        <taxon>Chordata</taxon>
        <taxon>Craniata</taxon>
        <taxon>Vertebrata</taxon>
        <taxon>Euteleostomi</taxon>
        <taxon>Actinopterygii</taxon>
        <taxon>Neopterygii</taxon>
        <taxon>Teleostei</taxon>
        <taxon>Neoteleostei</taxon>
        <taxon>Acanthomorphata</taxon>
        <taxon>Eupercaria</taxon>
        <taxon>Perciformes</taxon>
        <taxon>Notothenioidei</taxon>
        <taxon>Channichthyidae</taxon>
        <taxon>Chaenocephalus</taxon>
    </lineage>
</organism>
<protein>
    <submittedName>
        <fullName evidence="1">Uncharacterized protein</fullName>
    </submittedName>
</protein>
<keyword evidence="2" id="KW-1185">Reference proteome</keyword>
<dbReference type="EMBL" id="CM043792">
    <property type="protein sequence ID" value="KAI4822824.1"/>
    <property type="molecule type" value="Genomic_DNA"/>
</dbReference>
<gene>
    <name evidence="1" type="ORF">KUCAC02_008349</name>
</gene>
<evidence type="ECO:0000313" key="1">
    <source>
        <dbReference type="EMBL" id="KAI4822824.1"/>
    </source>
</evidence>
<comment type="caution">
    <text evidence="1">The sequence shown here is derived from an EMBL/GenBank/DDBJ whole genome shotgun (WGS) entry which is preliminary data.</text>
</comment>
<accession>A0ACB9XA18</accession>
<sequence length="121" mass="13771">MIGREKGAVQRLKEHHPDLLSYHFIIHQSVLCANLGKEYSDVMETIMKLVNYLRASSALQHSLLRAFLTELKWRACLLNWFCVAEIAPAPTLRGTGYVSTAEEAEGAIWAKGKEKKRRVFL</sequence>